<feature type="domain" description="N-acetyltransferase" evidence="1">
    <location>
        <begin position="8"/>
        <end position="149"/>
    </location>
</feature>
<dbReference type="AlphaFoldDB" id="A0A5C7WLX3"/>
<dbReference type="SUPFAM" id="SSF55729">
    <property type="entry name" value="Acyl-CoA N-acyltransferases (Nat)"/>
    <property type="match status" value="1"/>
</dbReference>
<dbReference type="Proteomes" id="UP000321374">
    <property type="component" value="Unassembled WGS sequence"/>
</dbReference>
<organism evidence="2 3">
    <name type="scientific">Methylophilus methylotrophus</name>
    <name type="common">Bacterium W3A1</name>
    <dbReference type="NCBI Taxonomy" id="17"/>
    <lineage>
        <taxon>Bacteria</taxon>
        <taxon>Pseudomonadati</taxon>
        <taxon>Pseudomonadota</taxon>
        <taxon>Betaproteobacteria</taxon>
        <taxon>Nitrosomonadales</taxon>
        <taxon>Methylophilaceae</taxon>
        <taxon>Methylophilus</taxon>
    </lineage>
</organism>
<evidence type="ECO:0000313" key="2">
    <source>
        <dbReference type="EMBL" id="TXI37962.1"/>
    </source>
</evidence>
<evidence type="ECO:0000259" key="1">
    <source>
        <dbReference type="PROSITE" id="PS51186"/>
    </source>
</evidence>
<evidence type="ECO:0000313" key="3">
    <source>
        <dbReference type="Proteomes" id="UP000321374"/>
    </source>
</evidence>
<dbReference type="GO" id="GO:0016747">
    <property type="term" value="F:acyltransferase activity, transferring groups other than amino-acyl groups"/>
    <property type="evidence" value="ECO:0007669"/>
    <property type="project" value="InterPro"/>
</dbReference>
<dbReference type="PROSITE" id="PS51186">
    <property type="entry name" value="GNAT"/>
    <property type="match status" value="1"/>
</dbReference>
<gene>
    <name evidence="2" type="ORF">E6Q51_02240</name>
</gene>
<name>A0A5C7WLX3_METME</name>
<keyword evidence="2" id="KW-0808">Transferase</keyword>
<reference evidence="2 3" key="1">
    <citation type="submission" date="2018-09" db="EMBL/GenBank/DDBJ databases">
        <title>Metagenome Assembled Genomes from an Advanced Water Purification Facility.</title>
        <authorList>
            <person name="Stamps B.W."/>
            <person name="Spear J.R."/>
        </authorList>
    </citation>
    <scope>NUCLEOTIDE SEQUENCE [LARGE SCALE GENOMIC DNA]</scope>
    <source>
        <strain evidence="2">Bin_42_2</strain>
    </source>
</reference>
<sequence length="149" mass="17090">MAAKTQQILLKHAESDAEVVACFNVMRELRPNLISAESFLEQVTRMRERGYRLLVALEGDVPVALAGYRDKEMLIHGHFIYVDDLITSESRRGQKLGERLLQYIFELAKTQHYSKVILDTGIGNALAQRFYYRMGMLAMGMHFSYELGN</sequence>
<comment type="caution">
    <text evidence="2">The sequence shown here is derived from an EMBL/GenBank/DDBJ whole genome shotgun (WGS) entry which is preliminary data.</text>
</comment>
<dbReference type="EMBL" id="SSGG01000037">
    <property type="protein sequence ID" value="TXI37962.1"/>
    <property type="molecule type" value="Genomic_DNA"/>
</dbReference>
<dbReference type="InterPro" id="IPR016181">
    <property type="entry name" value="Acyl_CoA_acyltransferase"/>
</dbReference>
<proteinExistence type="predicted"/>
<protein>
    <submittedName>
        <fullName evidence="2">GNAT family N-acetyltransferase</fullName>
    </submittedName>
</protein>
<dbReference type="CDD" id="cd04301">
    <property type="entry name" value="NAT_SF"/>
    <property type="match status" value="1"/>
</dbReference>
<dbReference type="Gene3D" id="3.40.630.30">
    <property type="match status" value="1"/>
</dbReference>
<dbReference type="InterPro" id="IPR000182">
    <property type="entry name" value="GNAT_dom"/>
</dbReference>
<dbReference type="Pfam" id="PF00583">
    <property type="entry name" value="Acetyltransf_1"/>
    <property type="match status" value="1"/>
</dbReference>
<accession>A0A5C7WLX3</accession>